<keyword evidence="6" id="KW-0560">Oxidoreductase</keyword>
<keyword evidence="4" id="KW-0479">Metal-binding</keyword>
<sequence>MTNSLGVGAEASGFAIGDRVGIKWVSSACGCCQEPCLAGADALCINQKISGYYTPGTFQQYATGPAQYVTRIPDGLDSAQTAPMLCAGVTVLSALQRSQARAGQWVVVSGAGGGLGHLAVQLASRGMGMRVVGVDHGSKSNLILESGAEHFVDMTKFPKDDDGEAISAHVKKVCDGVGAHAVIVCTSSNVSYTQGLKFLRFNGHMVCVGIPRGDAAIASARPASIIMNQLTISGSAVGNRQQAIDTLEFAARGVLKSHIRLAQMSELSGVFEDMEKGTLQGRVVLEL</sequence>
<comment type="pathway">
    <text evidence="2">Secondary metabolite biosynthesis.</text>
</comment>
<dbReference type="Pfam" id="PF08240">
    <property type="entry name" value="ADH_N"/>
    <property type="match status" value="1"/>
</dbReference>
<dbReference type="PANTHER" id="PTHR42940:SF5">
    <property type="entry name" value="ALCOHOL DEHYDROGENASE 2"/>
    <property type="match status" value="1"/>
</dbReference>
<dbReference type="PANTHER" id="PTHR42940">
    <property type="entry name" value="ALCOHOL DEHYDROGENASE 1-RELATED"/>
    <property type="match status" value="1"/>
</dbReference>
<dbReference type="InterPro" id="IPR013149">
    <property type="entry name" value="ADH-like_C"/>
</dbReference>
<dbReference type="InterPro" id="IPR020843">
    <property type="entry name" value="ER"/>
</dbReference>
<dbReference type="Gene3D" id="3.40.50.720">
    <property type="entry name" value="NAD(P)-binding Rossmann-like Domain"/>
    <property type="match status" value="1"/>
</dbReference>
<name>A0A179IP44_CORDF</name>
<dbReference type="Proteomes" id="UP000243081">
    <property type="component" value="Unassembled WGS sequence"/>
</dbReference>
<evidence type="ECO:0000313" key="9">
    <source>
        <dbReference type="EMBL" id="OAR03622.1"/>
    </source>
</evidence>
<dbReference type="AlphaFoldDB" id="A0A179IP44"/>
<dbReference type="EMBL" id="LUKN01000259">
    <property type="protein sequence ID" value="OAR03622.1"/>
    <property type="molecule type" value="Genomic_DNA"/>
</dbReference>
<organism evidence="9 10">
    <name type="scientific">Cordyceps confragosa</name>
    <name type="common">Lecanicillium lecanii</name>
    <dbReference type="NCBI Taxonomy" id="2714763"/>
    <lineage>
        <taxon>Eukaryota</taxon>
        <taxon>Fungi</taxon>
        <taxon>Dikarya</taxon>
        <taxon>Ascomycota</taxon>
        <taxon>Pezizomycotina</taxon>
        <taxon>Sordariomycetes</taxon>
        <taxon>Hypocreomycetidae</taxon>
        <taxon>Hypocreales</taxon>
        <taxon>Cordycipitaceae</taxon>
        <taxon>Akanthomyces</taxon>
    </lineage>
</organism>
<dbReference type="GO" id="GO:0004022">
    <property type="term" value="F:alcohol dehydrogenase (NAD+) activity"/>
    <property type="evidence" value="ECO:0007669"/>
    <property type="project" value="TreeGrafter"/>
</dbReference>
<dbReference type="InterPro" id="IPR011032">
    <property type="entry name" value="GroES-like_sf"/>
</dbReference>
<evidence type="ECO:0000256" key="6">
    <source>
        <dbReference type="ARBA" id="ARBA00023002"/>
    </source>
</evidence>
<dbReference type="SUPFAM" id="SSF50129">
    <property type="entry name" value="GroES-like"/>
    <property type="match status" value="1"/>
</dbReference>
<dbReference type="SUPFAM" id="SSF51735">
    <property type="entry name" value="NAD(P)-binding Rossmann-fold domains"/>
    <property type="match status" value="1"/>
</dbReference>
<protein>
    <recommendedName>
        <fullName evidence="8">Enoyl reductase (ER) domain-containing protein</fullName>
    </recommendedName>
</protein>
<dbReference type="InterPro" id="IPR036291">
    <property type="entry name" value="NAD(P)-bd_dom_sf"/>
</dbReference>
<evidence type="ECO:0000256" key="5">
    <source>
        <dbReference type="ARBA" id="ARBA00022833"/>
    </source>
</evidence>
<dbReference type="GO" id="GO:0005737">
    <property type="term" value="C:cytoplasm"/>
    <property type="evidence" value="ECO:0007669"/>
    <property type="project" value="TreeGrafter"/>
</dbReference>
<evidence type="ECO:0000256" key="3">
    <source>
        <dbReference type="ARBA" id="ARBA00008072"/>
    </source>
</evidence>
<comment type="similarity">
    <text evidence="3">Belongs to the zinc-containing alcohol dehydrogenase family.</text>
</comment>
<dbReference type="GO" id="GO:0046872">
    <property type="term" value="F:metal ion binding"/>
    <property type="evidence" value="ECO:0007669"/>
    <property type="project" value="UniProtKB-KW"/>
</dbReference>
<evidence type="ECO:0000313" key="10">
    <source>
        <dbReference type="Proteomes" id="UP000243081"/>
    </source>
</evidence>
<dbReference type="InterPro" id="IPR013154">
    <property type="entry name" value="ADH-like_N"/>
</dbReference>
<gene>
    <name evidence="9" type="ORF">LLEC1_04774</name>
</gene>
<evidence type="ECO:0000256" key="4">
    <source>
        <dbReference type="ARBA" id="ARBA00022723"/>
    </source>
</evidence>
<comment type="cofactor">
    <cofactor evidence="1">
        <name>Zn(2+)</name>
        <dbReference type="ChEBI" id="CHEBI:29105"/>
    </cofactor>
</comment>
<dbReference type="OMA" id="QKISGYY"/>
<evidence type="ECO:0000256" key="2">
    <source>
        <dbReference type="ARBA" id="ARBA00005179"/>
    </source>
</evidence>
<comment type="caution">
    <text evidence="9">The sequence shown here is derived from an EMBL/GenBank/DDBJ whole genome shotgun (WGS) entry which is preliminary data.</text>
</comment>
<keyword evidence="7" id="KW-0520">NAD</keyword>
<proteinExistence type="inferred from homology"/>
<feature type="domain" description="Enoyl reductase (ER)" evidence="8">
    <location>
        <begin position="17"/>
        <end position="285"/>
    </location>
</feature>
<evidence type="ECO:0000256" key="1">
    <source>
        <dbReference type="ARBA" id="ARBA00001947"/>
    </source>
</evidence>
<dbReference type="Gene3D" id="3.90.180.10">
    <property type="entry name" value="Medium-chain alcohol dehydrogenases, catalytic domain"/>
    <property type="match status" value="1"/>
</dbReference>
<keyword evidence="5" id="KW-0862">Zinc</keyword>
<dbReference type="SMART" id="SM00829">
    <property type="entry name" value="PKS_ER"/>
    <property type="match status" value="1"/>
</dbReference>
<dbReference type="OrthoDB" id="1879366at2759"/>
<dbReference type="Pfam" id="PF00107">
    <property type="entry name" value="ADH_zinc_N"/>
    <property type="match status" value="1"/>
</dbReference>
<evidence type="ECO:0000256" key="7">
    <source>
        <dbReference type="ARBA" id="ARBA00023027"/>
    </source>
</evidence>
<dbReference type="FunFam" id="3.40.50.720:FF:000039">
    <property type="entry name" value="Alcohol dehydrogenase AdhP"/>
    <property type="match status" value="1"/>
</dbReference>
<evidence type="ECO:0000259" key="8">
    <source>
        <dbReference type="SMART" id="SM00829"/>
    </source>
</evidence>
<accession>A0A179IP44</accession>
<keyword evidence="10" id="KW-1185">Reference proteome</keyword>
<reference evidence="9 10" key="1">
    <citation type="submission" date="2016-03" db="EMBL/GenBank/DDBJ databases">
        <title>Fine-scale spatial genetic structure of a fungal parasite of coffee scale insects.</title>
        <authorList>
            <person name="Jackson D."/>
            <person name="Zemenick K.A."/>
            <person name="Malloure B."/>
            <person name="Quandt C.A."/>
            <person name="James T.Y."/>
        </authorList>
    </citation>
    <scope>NUCLEOTIDE SEQUENCE [LARGE SCALE GENOMIC DNA]</scope>
    <source>
        <strain evidence="9 10">UM487</strain>
    </source>
</reference>